<dbReference type="GO" id="GO:0003723">
    <property type="term" value="F:RNA binding"/>
    <property type="evidence" value="ECO:0007669"/>
    <property type="project" value="InterPro"/>
</dbReference>
<dbReference type="GO" id="GO:0008270">
    <property type="term" value="F:zinc ion binding"/>
    <property type="evidence" value="ECO:0007669"/>
    <property type="project" value="InterPro"/>
</dbReference>
<dbReference type="NCBIfam" id="TIGR00756">
    <property type="entry name" value="PPR"/>
    <property type="match status" value="5"/>
</dbReference>
<evidence type="ECO:0000259" key="4">
    <source>
        <dbReference type="Pfam" id="PF14432"/>
    </source>
</evidence>
<organism evidence="5 6">
    <name type="scientific">Lithospermum erythrorhizon</name>
    <name type="common">Purple gromwell</name>
    <name type="synonym">Lithospermum officinale var. erythrorhizon</name>
    <dbReference type="NCBI Taxonomy" id="34254"/>
    <lineage>
        <taxon>Eukaryota</taxon>
        <taxon>Viridiplantae</taxon>
        <taxon>Streptophyta</taxon>
        <taxon>Embryophyta</taxon>
        <taxon>Tracheophyta</taxon>
        <taxon>Spermatophyta</taxon>
        <taxon>Magnoliopsida</taxon>
        <taxon>eudicotyledons</taxon>
        <taxon>Gunneridae</taxon>
        <taxon>Pentapetalae</taxon>
        <taxon>asterids</taxon>
        <taxon>lamiids</taxon>
        <taxon>Boraginales</taxon>
        <taxon>Boraginaceae</taxon>
        <taxon>Boraginoideae</taxon>
        <taxon>Lithospermeae</taxon>
        <taxon>Lithospermum</taxon>
    </lineage>
</organism>
<evidence type="ECO:0000256" key="3">
    <source>
        <dbReference type="PROSITE-ProRule" id="PRU00708"/>
    </source>
</evidence>
<keyword evidence="2" id="KW-0677">Repeat</keyword>
<dbReference type="InterPro" id="IPR046960">
    <property type="entry name" value="PPR_At4g14850-like_plant"/>
</dbReference>
<keyword evidence="6" id="KW-1185">Reference proteome</keyword>
<sequence>MITRLCLRKCLHNLHTRSLVYASEAITLYPSTPVIIPNEVPEFQESHHLFDKCPDISISYCNNVLLELSRANSNIEALKFYVGIRRKGVLIDESTLSCILKVCGSLCDAEIGRQVHCQSIKFHLLENVSVGTSLVDMYMKMKNVKDGERVFGDMLERNVVSWTSLISGYARNGMVDRALEAFGLMHVEGTKPNPFTFATLLAALADECDVEKGKQLHSMIVKYGFESTVFVGNSLIFLYTKSGFFQEGRAVFDGLDEKSPVSWNSMIAGLLTNGRHLEALDVFCKMRLAGVILGQPVFVSVIKLCGNLRALGFVRQLHCLISKSKFNFDLNVIISLMASYARCSELDDAFNLFAAMSGSQNVVSWTALISGYLQNGMIEKAANLFYQMRREGVEPNDFTYSTILGSHPTISLFQVHALVIKTNYDNLASVGTALLDAYVKAGCIGEATKVFQSIAKKDIVAWSAMLAGYAQQGDAESAVRLFRRLAKDGVCPNEFTYSSVINACATPMAAAEQGKQFHGFSIKAGVSNSLCISTALVTMYAKRGNIESAAEVFKRQNERDLVSWNSMLTGYARHGYGWKAFELFEEMKRRKVEVDGITFVGVISACTHTGLVKEGQTYFDMMVKDLKIHPTMEVYSCMVDLYSRAGKLEDAITLINTMPFQAVSTIWRTLLAACRIHRNVEIGKLAAENLISVQPHDAAAYVLLSNLLAVTGNWHERGKIRKLMDERKIRKETGYSWIEVKTKIHSFMAGDISHPLSDRIQMKLEELGVRLKDAGYQPDTNYVLQDVEDEHKEALLSQHSERLAIAFGLISTPPGVQIQIGKNLRVCGDCHSVIKLISKLEGREIVVRDSNRFHHFRNGSCSCGDYW</sequence>
<dbReference type="PANTHER" id="PTHR47926">
    <property type="entry name" value="PENTATRICOPEPTIDE REPEAT-CONTAINING PROTEIN"/>
    <property type="match status" value="1"/>
</dbReference>
<name>A0AAV3NV09_LITER</name>
<dbReference type="EMBL" id="BAABME010000490">
    <property type="protein sequence ID" value="GAA0143212.1"/>
    <property type="molecule type" value="Genomic_DNA"/>
</dbReference>
<dbReference type="FunFam" id="1.25.40.10:FF:000201">
    <property type="entry name" value="Pentatricopeptide repeat-containing protein mitochondrial"/>
    <property type="match status" value="1"/>
</dbReference>
<evidence type="ECO:0000256" key="2">
    <source>
        <dbReference type="ARBA" id="ARBA00022737"/>
    </source>
</evidence>
<dbReference type="PANTHER" id="PTHR47926:SF538">
    <property type="entry name" value="WHIM2 DOMAIN-CONTAINING PROTEIN"/>
    <property type="match status" value="1"/>
</dbReference>
<dbReference type="InterPro" id="IPR046848">
    <property type="entry name" value="E_motif"/>
</dbReference>
<dbReference type="InterPro" id="IPR011990">
    <property type="entry name" value="TPR-like_helical_dom_sf"/>
</dbReference>
<feature type="repeat" description="PPR" evidence="3">
    <location>
        <begin position="361"/>
        <end position="395"/>
    </location>
</feature>
<dbReference type="GO" id="GO:0009451">
    <property type="term" value="P:RNA modification"/>
    <property type="evidence" value="ECO:0007669"/>
    <property type="project" value="InterPro"/>
</dbReference>
<proteinExistence type="inferred from homology"/>
<comment type="similarity">
    <text evidence="1">Belongs to the PPR family. PCMP-H subfamily.</text>
</comment>
<feature type="repeat" description="PPR" evidence="3">
    <location>
        <begin position="259"/>
        <end position="293"/>
    </location>
</feature>
<feature type="repeat" description="PPR" evidence="3">
    <location>
        <begin position="560"/>
        <end position="594"/>
    </location>
</feature>
<dbReference type="Gene3D" id="1.25.40.10">
    <property type="entry name" value="Tetratricopeptide repeat domain"/>
    <property type="match status" value="5"/>
</dbReference>
<dbReference type="InterPro" id="IPR046849">
    <property type="entry name" value="E2_motif"/>
</dbReference>
<dbReference type="Proteomes" id="UP001454036">
    <property type="component" value="Unassembled WGS sequence"/>
</dbReference>
<feature type="repeat" description="PPR" evidence="3">
    <location>
        <begin position="158"/>
        <end position="192"/>
    </location>
</feature>
<dbReference type="Pfam" id="PF13041">
    <property type="entry name" value="PPR_2"/>
    <property type="match status" value="4"/>
</dbReference>
<evidence type="ECO:0000313" key="6">
    <source>
        <dbReference type="Proteomes" id="UP001454036"/>
    </source>
</evidence>
<reference evidence="5 6" key="1">
    <citation type="submission" date="2024-01" db="EMBL/GenBank/DDBJ databases">
        <title>The complete chloroplast genome sequence of Lithospermum erythrorhizon: insights into the phylogenetic relationship among Boraginaceae species and the maternal lineages of purple gromwells.</title>
        <authorList>
            <person name="Okada T."/>
            <person name="Watanabe K."/>
        </authorList>
    </citation>
    <scope>NUCLEOTIDE SEQUENCE [LARGE SCALE GENOMIC DNA]</scope>
</reference>
<dbReference type="FunFam" id="1.25.40.10:FF:000031">
    <property type="entry name" value="Pentatricopeptide repeat-containing protein mitochondrial"/>
    <property type="match status" value="1"/>
</dbReference>
<dbReference type="InterPro" id="IPR002885">
    <property type="entry name" value="PPR_rpt"/>
</dbReference>
<dbReference type="PROSITE" id="PS51375">
    <property type="entry name" value="PPR"/>
    <property type="match status" value="5"/>
</dbReference>
<dbReference type="AlphaFoldDB" id="A0AAV3NV09"/>
<feature type="repeat" description="PPR" evidence="3">
    <location>
        <begin position="458"/>
        <end position="492"/>
    </location>
</feature>
<dbReference type="Pfam" id="PF20431">
    <property type="entry name" value="E_motif"/>
    <property type="match status" value="1"/>
</dbReference>
<dbReference type="FunFam" id="1.25.40.10:FF:000382">
    <property type="entry name" value="Pentatricopeptide repeat-containing protein"/>
    <property type="match status" value="1"/>
</dbReference>
<accession>A0AAV3NV09</accession>
<dbReference type="Pfam" id="PF14432">
    <property type="entry name" value="DYW_deaminase"/>
    <property type="match status" value="1"/>
</dbReference>
<evidence type="ECO:0000313" key="5">
    <source>
        <dbReference type="EMBL" id="GAA0143212.1"/>
    </source>
</evidence>
<gene>
    <name evidence="5" type="ORF">LIER_03951</name>
</gene>
<dbReference type="Pfam" id="PF01535">
    <property type="entry name" value="PPR"/>
    <property type="match status" value="3"/>
</dbReference>
<comment type="caution">
    <text evidence="5">The sequence shown here is derived from an EMBL/GenBank/DDBJ whole genome shotgun (WGS) entry which is preliminary data.</text>
</comment>
<dbReference type="InterPro" id="IPR032867">
    <property type="entry name" value="DYW_dom"/>
</dbReference>
<evidence type="ECO:0000256" key="1">
    <source>
        <dbReference type="ARBA" id="ARBA00006643"/>
    </source>
</evidence>
<dbReference type="FunFam" id="1.25.40.10:FF:000366">
    <property type="entry name" value="Pentatricopeptide (PPR) repeat-containing protein"/>
    <property type="match status" value="1"/>
</dbReference>
<dbReference type="Pfam" id="PF20430">
    <property type="entry name" value="Eplus_motif"/>
    <property type="match status" value="1"/>
</dbReference>
<feature type="domain" description="DYW" evidence="4">
    <location>
        <begin position="775"/>
        <end position="867"/>
    </location>
</feature>
<protein>
    <recommendedName>
        <fullName evidence="4">DYW domain-containing protein</fullName>
    </recommendedName>
</protein>